<dbReference type="HOGENOM" id="CLU_020336_50_5_10"/>
<name>C6XVD1_PEDHD</name>
<reference evidence="2 3" key="1">
    <citation type="journal article" date="2009" name="Stand. Genomic Sci.">
        <title>Complete genome sequence of Pedobacter heparinus type strain (HIM 762-3).</title>
        <authorList>
            <person name="Han C."/>
            <person name="Spring S."/>
            <person name="Lapidus A."/>
            <person name="Del Rio T.G."/>
            <person name="Tice H."/>
            <person name="Copeland A."/>
            <person name="Cheng J.F."/>
            <person name="Lucas S."/>
            <person name="Chen F."/>
            <person name="Nolan M."/>
            <person name="Bruce D."/>
            <person name="Goodwin L."/>
            <person name="Pitluck S."/>
            <person name="Ivanova N."/>
            <person name="Mavromatis K."/>
            <person name="Mikhailova N."/>
            <person name="Pati A."/>
            <person name="Chen A."/>
            <person name="Palaniappan K."/>
            <person name="Land M."/>
            <person name="Hauser L."/>
            <person name="Chang Y.J."/>
            <person name="Jeffries C.C."/>
            <person name="Saunders E."/>
            <person name="Chertkov O."/>
            <person name="Brettin T."/>
            <person name="Goker M."/>
            <person name="Rohde M."/>
            <person name="Bristow J."/>
            <person name="Eisen J.A."/>
            <person name="Markowitz V."/>
            <person name="Hugenholtz P."/>
            <person name="Kyrpides N.C."/>
            <person name="Klenk H.P."/>
            <person name="Detter J.C."/>
        </authorList>
    </citation>
    <scope>NUCLEOTIDE SEQUENCE [LARGE SCALE GENOMIC DNA]</scope>
    <source>
        <strain evidence="3">ATCC 13125 / DSM 2366 / CIP 104194 / JCM 7457 / NBRC 12017 / NCIMB 9290 / NRRL B-14731 / HIM 762-3</strain>
    </source>
</reference>
<dbReference type="KEGG" id="phe:Phep_1788"/>
<dbReference type="PRINTS" id="PR00111">
    <property type="entry name" value="ABHYDROLASE"/>
</dbReference>
<dbReference type="eggNOG" id="COG0627">
    <property type="taxonomic scope" value="Bacteria"/>
</dbReference>
<dbReference type="EMBL" id="CP001681">
    <property type="protein sequence ID" value="ACU03997.1"/>
    <property type="molecule type" value="Genomic_DNA"/>
</dbReference>
<dbReference type="STRING" id="485917.Phep_1788"/>
<evidence type="ECO:0000313" key="2">
    <source>
        <dbReference type="EMBL" id="ACU03997.1"/>
    </source>
</evidence>
<evidence type="ECO:0000313" key="3">
    <source>
        <dbReference type="Proteomes" id="UP000000852"/>
    </source>
</evidence>
<dbReference type="InterPro" id="IPR029058">
    <property type="entry name" value="AB_hydrolase_fold"/>
</dbReference>
<dbReference type="GO" id="GO:0017171">
    <property type="term" value="F:serine hydrolase activity"/>
    <property type="evidence" value="ECO:0007669"/>
    <property type="project" value="TreeGrafter"/>
</dbReference>
<evidence type="ECO:0000259" key="1">
    <source>
        <dbReference type="Pfam" id="PF00561"/>
    </source>
</evidence>
<dbReference type="eggNOG" id="COG0596">
    <property type="taxonomic scope" value="Bacteria"/>
</dbReference>
<sequence>MIALCTPSVWAQIKNSEHPITGYAPVNGLKMYYEIHGAGKPLILLHGSHATAATTFGGILPELKKHYKVIAVEMQGHGHTADINRPISCSAMAEDVSAFIKFLKLEKVDILGYSMGSGVALNLAVRHPDQVGKMVLLSPVYKATGIQPAYWPMLPQITPEVFKGSPVKLAYDSVAPNPKNWPVLVDKLKTLYSQNFDWDQKKIGAIKSPVMVIVGDADMVKPEHAVELFRLFGGGQFGDLQGLPNSELAVLPSTGHVGLLFRTDWLLAMIQPFLNKQTN</sequence>
<dbReference type="Pfam" id="PF00561">
    <property type="entry name" value="Abhydrolase_1"/>
    <property type="match status" value="1"/>
</dbReference>
<dbReference type="Gene3D" id="3.40.50.1820">
    <property type="entry name" value="alpha/beta hydrolase"/>
    <property type="match status" value="1"/>
</dbReference>
<dbReference type="PANTHER" id="PTHR46331">
    <property type="entry name" value="VALACYCLOVIR HYDROLASE"/>
    <property type="match status" value="1"/>
</dbReference>
<accession>C6XVD1</accession>
<feature type="domain" description="AB hydrolase-1" evidence="1">
    <location>
        <begin position="40"/>
        <end position="154"/>
    </location>
</feature>
<dbReference type="InterPro" id="IPR000073">
    <property type="entry name" value="AB_hydrolase_1"/>
</dbReference>
<protein>
    <submittedName>
        <fullName evidence="2">Alpha/beta hydrolase fold protein</fullName>
    </submittedName>
</protein>
<keyword evidence="2" id="KW-0378">Hydrolase</keyword>
<dbReference type="SUPFAM" id="SSF53474">
    <property type="entry name" value="alpha/beta-Hydrolases"/>
    <property type="match status" value="1"/>
</dbReference>
<proteinExistence type="predicted"/>
<dbReference type="Proteomes" id="UP000000852">
    <property type="component" value="Chromosome"/>
</dbReference>
<gene>
    <name evidence="2" type="ordered locus">Phep_1788</name>
</gene>
<dbReference type="AlphaFoldDB" id="C6XVD1"/>
<dbReference type="PANTHER" id="PTHR46331:SF2">
    <property type="entry name" value="VALACYCLOVIR HYDROLASE"/>
    <property type="match status" value="1"/>
</dbReference>
<keyword evidence="3" id="KW-1185">Reference proteome</keyword>
<organism evidence="2 3">
    <name type="scientific">Pedobacter heparinus (strain ATCC 13125 / DSM 2366 / CIP 104194 / JCM 7457 / NBRC 12017 / NCIMB 9290 / NRRL B-14731 / HIM 762-3)</name>
    <dbReference type="NCBI Taxonomy" id="485917"/>
    <lineage>
        <taxon>Bacteria</taxon>
        <taxon>Pseudomonadati</taxon>
        <taxon>Bacteroidota</taxon>
        <taxon>Sphingobacteriia</taxon>
        <taxon>Sphingobacteriales</taxon>
        <taxon>Sphingobacteriaceae</taxon>
        <taxon>Pedobacter</taxon>
    </lineage>
</organism>